<accession>J9D713</accession>
<dbReference type="Proteomes" id="UP000003163">
    <property type="component" value="Unassembled WGS sequence"/>
</dbReference>
<dbReference type="VEuPathDB" id="MicrosporidiaDB:EDEG_02332"/>
<comment type="caution">
    <text evidence="1">The sequence shown here is derived from an EMBL/GenBank/DDBJ whole genome shotgun (WGS) entry which is preliminary data.</text>
</comment>
<dbReference type="InParanoid" id="J9D713"/>
<reference evidence="1 2" key="1">
    <citation type="submission" date="2011-08" db="EMBL/GenBank/DDBJ databases">
        <authorList>
            <person name="Liu Z.J."/>
            <person name="Shi F.L."/>
            <person name="Lu J.Q."/>
            <person name="Li M."/>
            <person name="Wang Z.L."/>
        </authorList>
    </citation>
    <scope>NUCLEOTIDE SEQUENCE [LARGE SCALE GENOMIC DNA]</scope>
    <source>
        <strain evidence="1 2">USNM 41457</strain>
    </source>
</reference>
<sequence length="106" mass="12473">MTKNVLYKRYQNDSYVLGTFLNAINFHEAVFKGFEQLRTLMKDKTLFKEDAEALKKKISERVIFESKKLFLINSITKDAVKPEKIASNSFLNAFIYYKSMILLQDF</sequence>
<evidence type="ECO:0000313" key="2">
    <source>
        <dbReference type="Proteomes" id="UP000003163"/>
    </source>
</evidence>
<dbReference type="AlphaFoldDB" id="J9D713"/>
<dbReference type="EMBL" id="AFBI03000040">
    <property type="protein sequence ID" value="EJW03324.1"/>
    <property type="molecule type" value="Genomic_DNA"/>
</dbReference>
<protein>
    <submittedName>
        <fullName evidence="1">Uncharacterized protein</fullName>
    </submittedName>
</protein>
<organism evidence="1 2">
    <name type="scientific">Edhazardia aedis (strain USNM 41457)</name>
    <name type="common">Microsporidian parasite</name>
    <dbReference type="NCBI Taxonomy" id="1003232"/>
    <lineage>
        <taxon>Eukaryota</taxon>
        <taxon>Fungi</taxon>
        <taxon>Fungi incertae sedis</taxon>
        <taxon>Microsporidia</taxon>
        <taxon>Edhazardia</taxon>
    </lineage>
</organism>
<keyword evidence="2" id="KW-1185">Reference proteome</keyword>
<evidence type="ECO:0000313" key="1">
    <source>
        <dbReference type="EMBL" id="EJW03324.1"/>
    </source>
</evidence>
<gene>
    <name evidence="1" type="ORF">EDEG_02332</name>
</gene>
<reference evidence="2" key="2">
    <citation type="submission" date="2015-07" db="EMBL/GenBank/DDBJ databases">
        <title>Contrasting host-pathogen interactions and genome evolution in two generalist and specialist microsporidian pathogens of mosquitoes.</title>
        <authorList>
            <consortium name="The Broad Institute Genomics Platform"/>
            <consortium name="The Broad Institute Genome Sequencing Center for Infectious Disease"/>
            <person name="Cuomo C.A."/>
            <person name="Sanscrainte N.D."/>
            <person name="Goldberg J.M."/>
            <person name="Heiman D."/>
            <person name="Young S."/>
            <person name="Zeng Q."/>
            <person name="Becnel J.J."/>
            <person name="Birren B.W."/>
        </authorList>
    </citation>
    <scope>NUCLEOTIDE SEQUENCE [LARGE SCALE GENOMIC DNA]</scope>
    <source>
        <strain evidence="2">USNM 41457</strain>
    </source>
</reference>
<name>J9D713_EDHAE</name>
<dbReference type="HOGENOM" id="CLU_2223239_0_0_1"/>
<proteinExistence type="predicted"/>